<dbReference type="Gene3D" id="2.90.10.10">
    <property type="entry name" value="Bulb-type lectin domain"/>
    <property type="match status" value="1"/>
</dbReference>
<dbReference type="PANTHER" id="PTHR32444:SF198">
    <property type="entry name" value="BULB-TYPE LECTIN DOMAIN-CONTAINING PROTEIN"/>
    <property type="match status" value="1"/>
</dbReference>
<name>A0AAN9PCH1_CLITE</name>
<feature type="domain" description="Bulb-type lectin" evidence="5">
    <location>
        <begin position="27"/>
        <end position="146"/>
    </location>
</feature>
<evidence type="ECO:0000256" key="4">
    <source>
        <dbReference type="SAM" id="SignalP"/>
    </source>
</evidence>
<keyword evidence="7" id="KW-1185">Reference proteome</keyword>
<feature type="signal peptide" evidence="4">
    <location>
        <begin position="1"/>
        <end position="26"/>
    </location>
</feature>
<dbReference type="Pfam" id="PF00954">
    <property type="entry name" value="S_locus_glycop"/>
    <property type="match status" value="2"/>
</dbReference>
<proteinExistence type="predicted"/>
<keyword evidence="3" id="KW-0325">Glycoprotein</keyword>
<dbReference type="FunFam" id="2.90.10.10:FF:000001">
    <property type="entry name" value="G-type lectin S-receptor-like serine/threonine-protein kinase"/>
    <property type="match status" value="1"/>
</dbReference>
<gene>
    <name evidence="6" type="ORF">RJT34_15967</name>
</gene>
<dbReference type="PROSITE" id="PS50927">
    <property type="entry name" value="BULB_LECTIN"/>
    <property type="match status" value="1"/>
</dbReference>
<dbReference type="Pfam" id="PF01453">
    <property type="entry name" value="B_lectin"/>
    <property type="match status" value="2"/>
</dbReference>
<evidence type="ECO:0000256" key="3">
    <source>
        <dbReference type="ARBA" id="ARBA00023180"/>
    </source>
</evidence>
<dbReference type="PANTHER" id="PTHR32444">
    <property type="entry name" value="BULB-TYPE LECTIN DOMAIN-CONTAINING PROTEIN"/>
    <property type="match status" value="1"/>
</dbReference>
<sequence>MRITTCTNLFFVLITLCLVFLDVGIATEIVTSSEFIKDPENITSRGGNFTLGFFSPENSTNRYVGIWWQPLFTVIWVANRNQPLRDSSGSVTISDEGNLVVLNGQGQVIWSSNVSKLGSDSTCKLLDSGNLVLQESKSGNNLWQSFEHPSHVFLPGMKLASNKREGAKINLISWRNPLNPSLGSFSFSVERLSLPEVFIWNETRPYWRTGPWNGKVFTGVPTMRSFYLSGIRVEDDGQGNVDLSYAYVDEAGFSINILNSQGNYQELKWDGEKREWLVTWNSDQLKCDVYGACGPFASCNSQKSPTCSCLRGFEPRNKEEWNRQIWTSGCVRRIPLLQCERANNLNTSADNIADGFLKLQMVKTNYFLFVSLLNVGSNSTFKLLDSGNLILQESTTGNKIWESFQHPSNAMLPDMKLTTNRISGKKVKQTSWKSPSDPSTGSFSLSVERLTIPEVFIWNENHPFWRTGPWNGRVFTGLPYMKTYYLNGIHVEDDGQGNVGFFFTKVQEVGLIIYILTSQGNCEERWWNVREERLVSHME</sequence>
<dbReference type="Proteomes" id="UP001359559">
    <property type="component" value="Unassembled WGS sequence"/>
</dbReference>
<accession>A0AAN9PCH1</accession>
<evidence type="ECO:0000259" key="5">
    <source>
        <dbReference type="PROSITE" id="PS50927"/>
    </source>
</evidence>
<dbReference type="InterPro" id="IPR001480">
    <property type="entry name" value="Bulb-type_lectin_dom"/>
</dbReference>
<dbReference type="CDD" id="cd00028">
    <property type="entry name" value="B_lectin"/>
    <property type="match status" value="1"/>
</dbReference>
<keyword evidence="2" id="KW-1015">Disulfide bond</keyword>
<feature type="chain" id="PRO_5043010846" description="Bulb-type lectin domain-containing protein" evidence="4">
    <location>
        <begin position="27"/>
        <end position="539"/>
    </location>
</feature>
<dbReference type="InterPro" id="IPR000858">
    <property type="entry name" value="S_locus_glycoprot_dom"/>
</dbReference>
<evidence type="ECO:0000313" key="6">
    <source>
        <dbReference type="EMBL" id="KAK7293106.1"/>
    </source>
</evidence>
<dbReference type="GO" id="GO:0048544">
    <property type="term" value="P:recognition of pollen"/>
    <property type="evidence" value="ECO:0007669"/>
    <property type="project" value="InterPro"/>
</dbReference>
<dbReference type="SUPFAM" id="SSF51110">
    <property type="entry name" value="alpha-D-mannose-specific plant lectins"/>
    <property type="match status" value="2"/>
</dbReference>
<organism evidence="6 7">
    <name type="scientific">Clitoria ternatea</name>
    <name type="common">Butterfly pea</name>
    <dbReference type="NCBI Taxonomy" id="43366"/>
    <lineage>
        <taxon>Eukaryota</taxon>
        <taxon>Viridiplantae</taxon>
        <taxon>Streptophyta</taxon>
        <taxon>Embryophyta</taxon>
        <taxon>Tracheophyta</taxon>
        <taxon>Spermatophyta</taxon>
        <taxon>Magnoliopsida</taxon>
        <taxon>eudicotyledons</taxon>
        <taxon>Gunneridae</taxon>
        <taxon>Pentapetalae</taxon>
        <taxon>rosids</taxon>
        <taxon>fabids</taxon>
        <taxon>Fabales</taxon>
        <taxon>Fabaceae</taxon>
        <taxon>Papilionoideae</taxon>
        <taxon>50 kb inversion clade</taxon>
        <taxon>NPAAA clade</taxon>
        <taxon>indigoferoid/millettioid clade</taxon>
        <taxon>Phaseoleae</taxon>
        <taxon>Clitoria</taxon>
    </lineage>
</organism>
<evidence type="ECO:0000313" key="7">
    <source>
        <dbReference type="Proteomes" id="UP001359559"/>
    </source>
</evidence>
<evidence type="ECO:0000256" key="2">
    <source>
        <dbReference type="ARBA" id="ARBA00023157"/>
    </source>
</evidence>
<evidence type="ECO:0000256" key="1">
    <source>
        <dbReference type="ARBA" id="ARBA00022729"/>
    </source>
</evidence>
<protein>
    <recommendedName>
        <fullName evidence="5">Bulb-type lectin domain-containing protein</fullName>
    </recommendedName>
</protein>
<dbReference type="AlphaFoldDB" id="A0AAN9PCH1"/>
<dbReference type="FunFam" id="2.90.10.30:FF:000003">
    <property type="entry name" value="Os04g0303100 protein"/>
    <property type="match status" value="1"/>
</dbReference>
<dbReference type="SMART" id="SM00108">
    <property type="entry name" value="B_lectin"/>
    <property type="match status" value="1"/>
</dbReference>
<keyword evidence="1 4" id="KW-0732">Signal</keyword>
<comment type="caution">
    <text evidence="6">The sequence shown here is derived from an EMBL/GenBank/DDBJ whole genome shotgun (WGS) entry which is preliminary data.</text>
</comment>
<dbReference type="EMBL" id="JAYKXN010000004">
    <property type="protein sequence ID" value="KAK7293106.1"/>
    <property type="molecule type" value="Genomic_DNA"/>
</dbReference>
<reference evidence="6 7" key="1">
    <citation type="submission" date="2024-01" db="EMBL/GenBank/DDBJ databases">
        <title>The genomes of 5 underutilized Papilionoideae crops provide insights into root nodulation and disease resistance.</title>
        <authorList>
            <person name="Yuan L."/>
        </authorList>
    </citation>
    <scope>NUCLEOTIDE SEQUENCE [LARGE SCALE GENOMIC DNA]</scope>
    <source>
        <strain evidence="6">LY-2023</strain>
        <tissue evidence="6">Leaf</tissue>
    </source>
</reference>
<dbReference type="InterPro" id="IPR036426">
    <property type="entry name" value="Bulb-type_lectin_dom_sf"/>
</dbReference>